<protein>
    <recommendedName>
        <fullName evidence="7">Neurotransmitter-gated ion-channel ligand-binding domain-containing protein</fullName>
    </recommendedName>
</protein>
<dbReference type="PANTHER" id="PTHR18945">
    <property type="entry name" value="NEUROTRANSMITTER GATED ION CHANNEL"/>
    <property type="match status" value="1"/>
</dbReference>
<sequence>MAMSFSFLICYLLLSHADEGHAATWSDLSAEVEKVTKIYEGKTAMIPLQNTSNTLYVLLDLELLGIPDFDDISGIVNINTYLSMQWTEEVYFNAHGSTAPDTSVTISADSIWKPPLILVNSAEDGREIVKDQSQVRIHLKSGKCELTENVIFKASCTTGDFLYPFDIHECSVKLSTRAYTSSELTLVVSSFRNDYFENGVVWILREKYSDTLIQDSKSIAKFQIKIKRQATNYILNNLVPVAVLSGLNPFVFIVTRHTGERVGFSVTCLLAVVVLMNTGVTSSQHITLLMYYLTGVMITSASITITACFTLAINNKLEKIARKCGCCCKQCRSNKVINRSPLRQQEQSSNDDGENHQTTSCCDDCEDCCCLMCCICRMCKCCKCIKKLPWVRVENMLDVYFFFFFLIVEVVLFLTFIAIMAALYSAEIKKLTLEHRNT</sequence>
<dbReference type="Pfam" id="PF02931">
    <property type="entry name" value="Neur_chan_LBD"/>
    <property type="match status" value="1"/>
</dbReference>
<dbReference type="AlphaFoldDB" id="A0ABD3W2Y0"/>
<feature type="transmembrane region" description="Helical" evidence="5">
    <location>
        <begin position="289"/>
        <end position="313"/>
    </location>
</feature>
<dbReference type="Gene3D" id="2.70.170.10">
    <property type="entry name" value="Neurotransmitter-gated ion-channel ligand-binding domain"/>
    <property type="match status" value="1"/>
</dbReference>
<evidence type="ECO:0000313" key="8">
    <source>
        <dbReference type="EMBL" id="KAL3868239.1"/>
    </source>
</evidence>
<dbReference type="CDD" id="cd19051">
    <property type="entry name" value="LGIC_TM_cation"/>
    <property type="match status" value="1"/>
</dbReference>
<dbReference type="InterPro" id="IPR006201">
    <property type="entry name" value="Neur_channel"/>
</dbReference>
<name>A0ABD3W2Y0_SINWO</name>
<gene>
    <name evidence="8" type="ORF">ACJMK2_041070</name>
</gene>
<evidence type="ECO:0000256" key="5">
    <source>
        <dbReference type="SAM" id="Phobius"/>
    </source>
</evidence>
<evidence type="ECO:0000256" key="2">
    <source>
        <dbReference type="ARBA" id="ARBA00022692"/>
    </source>
</evidence>
<dbReference type="Gene3D" id="1.20.58.390">
    <property type="entry name" value="Neurotransmitter-gated ion-channel transmembrane domain"/>
    <property type="match status" value="1"/>
</dbReference>
<evidence type="ECO:0000256" key="6">
    <source>
        <dbReference type="SAM" id="SignalP"/>
    </source>
</evidence>
<dbReference type="SUPFAM" id="SSF90112">
    <property type="entry name" value="Neurotransmitter-gated ion-channel transmembrane pore"/>
    <property type="match status" value="1"/>
</dbReference>
<dbReference type="Proteomes" id="UP001634394">
    <property type="component" value="Unassembled WGS sequence"/>
</dbReference>
<evidence type="ECO:0000256" key="3">
    <source>
        <dbReference type="ARBA" id="ARBA00022989"/>
    </source>
</evidence>
<dbReference type="EMBL" id="JBJQND010000008">
    <property type="protein sequence ID" value="KAL3868239.1"/>
    <property type="molecule type" value="Genomic_DNA"/>
</dbReference>
<accession>A0ABD3W2Y0</accession>
<feature type="transmembrane region" description="Helical" evidence="5">
    <location>
        <begin position="262"/>
        <end position="283"/>
    </location>
</feature>
<dbReference type="GO" id="GO:0016020">
    <property type="term" value="C:membrane"/>
    <property type="evidence" value="ECO:0007669"/>
    <property type="project" value="UniProtKB-SubCell"/>
</dbReference>
<evidence type="ECO:0000256" key="1">
    <source>
        <dbReference type="ARBA" id="ARBA00004141"/>
    </source>
</evidence>
<dbReference type="SUPFAM" id="SSF63712">
    <property type="entry name" value="Nicotinic receptor ligand binding domain-like"/>
    <property type="match status" value="1"/>
</dbReference>
<feature type="domain" description="Neurotransmitter-gated ion-channel ligand-binding" evidence="7">
    <location>
        <begin position="43"/>
        <end position="229"/>
    </location>
</feature>
<dbReference type="InterPro" id="IPR036719">
    <property type="entry name" value="Neuro-gated_channel_TM_sf"/>
</dbReference>
<evidence type="ECO:0000256" key="4">
    <source>
        <dbReference type="ARBA" id="ARBA00023136"/>
    </source>
</evidence>
<evidence type="ECO:0000313" key="9">
    <source>
        <dbReference type="Proteomes" id="UP001634394"/>
    </source>
</evidence>
<reference evidence="8 9" key="1">
    <citation type="submission" date="2024-11" db="EMBL/GenBank/DDBJ databases">
        <title>Chromosome-level genome assembly of the freshwater bivalve Anodonta woodiana.</title>
        <authorList>
            <person name="Chen X."/>
        </authorList>
    </citation>
    <scope>NUCLEOTIDE SEQUENCE [LARGE SCALE GENOMIC DNA]</scope>
    <source>
        <strain evidence="8">MN2024</strain>
        <tissue evidence="8">Gills</tissue>
    </source>
</reference>
<proteinExistence type="predicted"/>
<evidence type="ECO:0000259" key="7">
    <source>
        <dbReference type="Pfam" id="PF02931"/>
    </source>
</evidence>
<keyword evidence="3 5" id="KW-1133">Transmembrane helix</keyword>
<feature type="transmembrane region" description="Helical" evidence="5">
    <location>
        <begin position="233"/>
        <end position="255"/>
    </location>
</feature>
<keyword evidence="6" id="KW-0732">Signal</keyword>
<dbReference type="CDD" id="cd18989">
    <property type="entry name" value="LGIC_ECD_cation"/>
    <property type="match status" value="1"/>
</dbReference>
<organism evidence="8 9">
    <name type="scientific">Sinanodonta woodiana</name>
    <name type="common">Chinese pond mussel</name>
    <name type="synonym">Anodonta woodiana</name>
    <dbReference type="NCBI Taxonomy" id="1069815"/>
    <lineage>
        <taxon>Eukaryota</taxon>
        <taxon>Metazoa</taxon>
        <taxon>Spiralia</taxon>
        <taxon>Lophotrochozoa</taxon>
        <taxon>Mollusca</taxon>
        <taxon>Bivalvia</taxon>
        <taxon>Autobranchia</taxon>
        <taxon>Heteroconchia</taxon>
        <taxon>Palaeoheterodonta</taxon>
        <taxon>Unionida</taxon>
        <taxon>Unionoidea</taxon>
        <taxon>Unionidae</taxon>
        <taxon>Unioninae</taxon>
        <taxon>Sinanodonta</taxon>
    </lineage>
</organism>
<dbReference type="InterPro" id="IPR006202">
    <property type="entry name" value="Neur_chan_lig-bd"/>
</dbReference>
<feature type="signal peptide" evidence="6">
    <location>
        <begin position="1"/>
        <end position="22"/>
    </location>
</feature>
<feature type="chain" id="PRO_5044769262" description="Neurotransmitter-gated ion-channel ligand-binding domain-containing protein" evidence="6">
    <location>
        <begin position="23"/>
        <end position="438"/>
    </location>
</feature>
<keyword evidence="4 5" id="KW-0472">Membrane</keyword>
<feature type="transmembrane region" description="Helical" evidence="5">
    <location>
        <begin position="399"/>
        <end position="424"/>
    </location>
</feature>
<keyword evidence="2 5" id="KW-0812">Transmembrane</keyword>
<dbReference type="InterPro" id="IPR036734">
    <property type="entry name" value="Neur_chan_lig-bd_sf"/>
</dbReference>
<comment type="subcellular location">
    <subcellularLocation>
        <location evidence="1">Membrane</location>
        <topology evidence="1">Multi-pass membrane protein</topology>
    </subcellularLocation>
</comment>
<dbReference type="InterPro" id="IPR038050">
    <property type="entry name" value="Neuro_actylchol_rec"/>
</dbReference>
<keyword evidence="9" id="KW-1185">Reference proteome</keyword>
<comment type="caution">
    <text evidence="8">The sequence shown here is derived from an EMBL/GenBank/DDBJ whole genome shotgun (WGS) entry which is preliminary data.</text>
</comment>